<protein>
    <submittedName>
        <fullName evidence="3">Uncharacterized protein</fullName>
    </submittedName>
</protein>
<feature type="transmembrane region" description="Helical" evidence="2">
    <location>
        <begin position="47"/>
        <end position="70"/>
    </location>
</feature>
<feature type="transmembrane region" description="Helical" evidence="2">
    <location>
        <begin position="6"/>
        <end position="26"/>
    </location>
</feature>
<keyword evidence="2" id="KW-0472">Membrane</keyword>
<organism evidence="3 4">
    <name type="scientific">Musa troglodytarum</name>
    <name type="common">fe'i banana</name>
    <dbReference type="NCBI Taxonomy" id="320322"/>
    <lineage>
        <taxon>Eukaryota</taxon>
        <taxon>Viridiplantae</taxon>
        <taxon>Streptophyta</taxon>
        <taxon>Embryophyta</taxon>
        <taxon>Tracheophyta</taxon>
        <taxon>Spermatophyta</taxon>
        <taxon>Magnoliopsida</taxon>
        <taxon>Liliopsida</taxon>
        <taxon>Zingiberales</taxon>
        <taxon>Musaceae</taxon>
        <taxon>Musa</taxon>
    </lineage>
</organism>
<gene>
    <name evidence="3" type="ORF">MUK42_33069</name>
</gene>
<keyword evidence="4" id="KW-1185">Reference proteome</keyword>
<reference evidence="3" key="1">
    <citation type="submission" date="2022-05" db="EMBL/GenBank/DDBJ databases">
        <title>The Musa troglodytarum L. genome provides insights into the mechanism of non-climacteric behaviour and enrichment of carotenoids.</title>
        <authorList>
            <person name="Wang J."/>
        </authorList>
    </citation>
    <scope>NUCLEOTIDE SEQUENCE</scope>
    <source>
        <tissue evidence="3">Leaf</tissue>
    </source>
</reference>
<evidence type="ECO:0000256" key="1">
    <source>
        <dbReference type="SAM" id="MobiDB-lite"/>
    </source>
</evidence>
<keyword evidence="2" id="KW-1133">Transmembrane helix</keyword>
<proteinExistence type="predicted"/>
<evidence type="ECO:0000313" key="4">
    <source>
        <dbReference type="Proteomes" id="UP001055439"/>
    </source>
</evidence>
<name>A0A9E7LBK0_9LILI</name>
<dbReference type="Proteomes" id="UP001055439">
    <property type="component" value="Chromosome 9"/>
</dbReference>
<sequence length="186" mass="20031">MAEEAFINNVIVVVTDIVLLLEGILIDQRVKEGGEDIIGVTVDPNPSIFAGTLVVPPSFIVIVVIMLQVLSVRKASLVILNNDASARSSLSTKDAGIDVKDCAKLRVSVGRWCKRLLDRIRSGGVQGLVGARIYALADELLAEVGVPVVLDLVISTPRNPPSYQRPPAVVETTRSGQKHEEETLRS</sequence>
<feature type="region of interest" description="Disordered" evidence="1">
    <location>
        <begin position="161"/>
        <end position="186"/>
    </location>
</feature>
<evidence type="ECO:0000256" key="2">
    <source>
        <dbReference type="SAM" id="Phobius"/>
    </source>
</evidence>
<dbReference type="EMBL" id="CP097511">
    <property type="protein sequence ID" value="URE44825.1"/>
    <property type="molecule type" value="Genomic_DNA"/>
</dbReference>
<evidence type="ECO:0000313" key="3">
    <source>
        <dbReference type="EMBL" id="URE44825.1"/>
    </source>
</evidence>
<dbReference type="AlphaFoldDB" id="A0A9E7LBK0"/>
<keyword evidence="2" id="KW-0812">Transmembrane</keyword>
<accession>A0A9E7LBK0</accession>
<feature type="compositionally biased region" description="Basic and acidic residues" evidence="1">
    <location>
        <begin position="177"/>
        <end position="186"/>
    </location>
</feature>